<dbReference type="AlphaFoldDB" id="A0A834FT29"/>
<dbReference type="GO" id="GO:0004672">
    <property type="term" value="F:protein kinase activity"/>
    <property type="evidence" value="ECO:0007669"/>
    <property type="project" value="InterPro"/>
</dbReference>
<evidence type="ECO:0000256" key="2">
    <source>
        <dbReference type="ARBA" id="ARBA00022475"/>
    </source>
</evidence>
<evidence type="ECO:0000313" key="5">
    <source>
        <dbReference type="Proteomes" id="UP000626092"/>
    </source>
</evidence>
<dbReference type="Pfam" id="PF07714">
    <property type="entry name" value="PK_Tyr_Ser-Thr"/>
    <property type="match status" value="1"/>
</dbReference>
<keyword evidence="2" id="KW-1003">Cell membrane</keyword>
<dbReference type="InterPro" id="IPR050823">
    <property type="entry name" value="Plant_Ser_Thr_Prot_Kinase"/>
</dbReference>
<protein>
    <recommendedName>
        <fullName evidence="3">Protein kinase domain-containing protein</fullName>
    </recommendedName>
</protein>
<feature type="domain" description="Protein kinase" evidence="3">
    <location>
        <begin position="77"/>
        <end position="311"/>
    </location>
</feature>
<dbReference type="GO" id="GO:0005886">
    <property type="term" value="C:plasma membrane"/>
    <property type="evidence" value="ECO:0007669"/>
    <property type="project" value="UniProtKB-SubCell"/>
</dbReference>
<evidence type="ECO:0000313" key="4">
    <source>
        <dbReference type="EMBL" id="KAF7112301.1"/>
    </source>
</evidence>
<dbReference type="InterPro" id="IPR001245">
    <property type="entry name" value="Ser-Thr/Tyr_kinase_cat_dom"/>
</dbReference>
<dbReference type="Gene3D" id="1.10.510.10">
    <property type="entry name" value="Transferase(Phosphotransferase) domain 1"/>
    <property type="match status" value="1"/>
</dbReference>
<dbReference type="PROSITE" id="PS50011">
    <property type="entry name" value="PROTEIN_KINASE_DOM"/>
    <property type="match status" value="1"/>
</dbReference>
<dbReference type="InterPro" id="IPR000719">
    <property type="entry name" value="Prot_kinase_dom"/>
</dbReference>
<gene>
    <name evidence="4" type="ORF">RHSIM_RhsimUnG0243400</name>
</gene>
<dbReference type="InterPro" id="IPR011009">
    <property type="entry name" value="Kinase-like_dom_sf"/>
</dbReference>
<name>A0A834FT29_RHOSS</name>
<organism evidence="4 5">
    <name type="scientific">Rhododendron simsii</name>
    <name type="common">Sims's rhododendron</name>
    <dbReference type="NCBI Taxonomy" id="118357"/>
    <lineage>
        <taxon>Eukaryota</taxon>
        <taxon>Viridiplantae</taxon>
        <taxon>Streptophyta</taxon>
        <taxon>Embryophyta</taxon>
        <taxon>Tracheophyta</taxon>
        <taxon>Spermatophyta</taxon>
        <taxon>Magnoliopsida</taxon>
        <taxon>eudicotyledons</taxon>
        <taxon>Gunneridae</taxon>
        <taxon>Pentapetalae</taxon>
        <taxon>asterids</taxon>
        <taxon>Ericales</taxon>
        <taxon>Ericaceae</taxon>
        <taxon>Ericoideae</taxon>
        <taxon>Rhodoreae</taxon>
        <taxon>Rhododendron</taxon>
    </lineage>
</organism>
<keyword evidence="2" id="KW-0472">Membrane</keyword>
<dbReference type="SUPFAM" id="SSF56112">
    <property type="entry name" value="Protein kinase-like (PK-like)"/>
    <property type="match status" value="1"/>
</dbReference>
<dbReference type="EMBL" id="WJXA01000539">
    <property type="protein sequence ID" value="KAF7112301.1"/>
    <property type="molecule type" value="Genomic_DNA"/>
</dbReference>
<dbReference type="Gene3D" id="3.30.200.20">
    <property type="entry name" value="Phosphorylase Kinase, domain 1"/>
    <property type="match status" value="1"/>
</dbReference>
<dbReference type="OrthoDB" id="4062651at2759"/>
<comment type="subcellular location">
    <subcellularLocation>
        <location evidence="1">Cell membrane</location>
    </subcellularLocation>
</comment>
<dbReference type="GO" id="GO:0005524">
    <property type="term" value="F:ATP binding"/>
    <property type="evidence" value="ECO:0007669"/>
    <property type="project" value="InterPro"/>
</dbReference>
<accession>A0A834FT29</accession>
<reference evidence="4" key="1">
    <citation type="submission" date="2019-11" db="EMBL/GenBank/DDBJ databases">
        <authorList>
            <person name="Liu Y."/>
            <person name="Hou J."/>
            <person name="Li T.-Q."/>
            <person name="Guan C.-H."/>
            <person name="Wu X."/>
            <person name="Wu H.-Z."/>
            <person name="Ling F."/>
            <person name="Zhang R."/>
            <person name="Shi X.-G."/>
            <person name="Ren J.-P."/>
            <person name="Chen E.-F."/>
            <person name="Sun J.-M."/>
        </authorList>
    </citation>
    <scope>NUCLEOTIDE SEQUENCE</scope>
    <source>
        <strain evidence="4">Adult_tree_wgs_1</strain>
        <tissue evidence="4">Leaves</tissue>
    </source>
</reference>
<sequence>MSEVVDILQNALALHERKGRSWGTITKAFQGIKFVPMGMNRWWREGNGNGSNYGGGLPKEHSNVDVFTYKEMRLATRHFWSDGERGGGWVVYKGVIDESVRPGYKTTNVTIKELNPVDEMDMRMKENEDNLMAEVSYLGQLSHPNLVKLIGFCFEDEHRLLVYEYMASGRLDKHLFQRDCFTLTWPRRMKIALDAARALAFLHLAERPIIYRDFKTSSILLDADFNAKLSDVGLAMDGPMGDQTHISTEVKGTYEYLAPEYIETGQLTTRNDVYGFGVVLLEMLSGRKAMDKSRPSGEHNLVEWARLPFYN</sequence>
<proteinExistence type="predicted"/>
<evidence type="ECO:0000259" key="3">
    <source>
        <dbReference type="PROSITE" id="PS50011"/>
    </source>
</evidence>
<evidence type="ECO:0000256" key="1">
    <source>
        <dbReference type="ARBA" id="ARBA00004236"/>
    </source>
</evidence>
<dbReference type="Proteomes" id="UP000626092">
    <property type="component" value="Unassembled WGS sequence"/>
</dbReference>
<comment type="caution">
    <text evidence="4">The sequence shown here is derived from an EMBL/GenBank/DDBJ whole genome shotgun (WGS) entry which is preliminary data.</text>
</comment>
<dbReference type="PANTHER" id="PTHR45621">
    <property type="entry name" value="OS01G0588500 PROTEIN-RELATED"/>
    <property type="match status" value="1"/>
</dbReference>
<keyword evidence="5" id="KW-1185">Reference proteome</keyword>